<organism evidence="1 2">
    <name type="scientific">Irpex rosettiformis</name>
    <dbReference type="NCBI Taxonomy" id="378272"/>
    <lineage>
        <taxon>Eukaryota</taxon>
        <taxon>Fungi</taxon>
        <taxon>Dikarya</taxon>
        <taxon>Basidiomycota</taxon>
        <taxon>Agaricomycotina</taxon>
        <taxon>Agaricomycetes</taxon>
        <taxon>Polyporales</taxon>
        <taxon>Irpicaceae</taxon>
        <taxon>Irpex</taxon>
    </lineage>
</organism>
<reference evidence="1" key="1">
    <citation type="journal article" date="2021" name="Environ. Microbiol.">
        <title>Gene family expansions and transcriptome signatures uncover fungal adaptations to wood decay.</title>
        <authorList>
            <person name="Hage H."/>
            <person name="Miyauchi S."/>
            <person name="Viragh M."/>
            <person name="Drula E."/>
            <person name="Min B."/>
            <person name="Chaduli D."/>
            <person name="Navarro D."/>
            <person name="Favel A."/>
            <person name="Norest M."/>
            <person name="Lesage-Meessen L."/>
            <person name="Balint B."/>
            <person name="Merenyi Z."/>
            <person name="de Eugenio L."/>
            <person name="Morin E."/>
            <person name="Martinez A.T."/>
            <person name="Baldrian P."/>
            <person name="Stursova M."/>
            <person name="Martinez M.J."/>
            <person name="Novotny C."/>
            <person name="Magnuson J.K."/>
            <person name="Spatafora J.W."/>
            <person name="Maurice S."/>
            <person name="Pangilinan J."/>
            <person name="Andreopoulos W."/>
            <person name="LaButti K."/>
            <person name="Hundley H."/>
            <person name="Na H."/>
            <person name="Kuo A."/>
            <person name="Barry K."/>
            <person name="Lipzen A."/>
            <person name="Henrissat B."/>
            <person name="Riley R."/>
            <person name="Ahrendt S."/>
            <person name="Nagy L.G."/>
            <person name="Grigoriev I.V."/>
            <person name="Martin F."/>
            <person name="Rosso M.N."/>
        </authorList>
    </citation>
    <scope>NUCLEOTIDE SEQUENCE</scope>
    <source>
        <strain evidence="1">CBS 384.51</strain>
    </source>
</reference>
<protein>
    <submittedName>
        <fullName evidence="1">Oxysterol-binding protein-domain-containing protein</fullName>
    </submittedName>
</protein>
<name>A0ACB8ULR4_9APHY</name>
<accession>A0ACB8ULR4</accession>
<gene>
    <name evidence="1" type="ORF">BDY19DRAFT_81512</name>
</gene>
<comment type="caution">
    <text evidence="1">The sequence shown here is derived from an EMBL/GenBank/DDBJ whole genome shotgun (WGS) entry which is preliminary data.</text>
</comment>
<sequence length="736" mass="82879">MAAAQPQAAHAAESVNTMDPIVMEGWVLKKRRKKMQGFARRYFMLQQSGKLSYSFDPGHPPRDHILLPQAAITTSPGRKDIHVDSNNATFHIKCLSTQDFNKWMSAFRKYLASDSATIGRKSSISRTSPRNYGRTGSLVDEIGNTITELQEAFAALEGETRRKSIHSSKGREHAKEHSGAMLGLFRHRKSANNMHPVSYEGATEDGQMSDLSHASRESPVERLKAGLETLKYQHSALVQSLVVHSHFDPSSLRRGSPLSTAREDEEVLSSPHSAFSTLRASRRLSSHSELSVWYDAEEFDGAEEFVLEDPLPEESQGSQISDAPSAIQPTASTTSEFSYDVTSDDDDSDSEDEITMAEAEAAMCTAVTIRDEKPIVRRNQLPSPVVGDEGSLFAVLKKNVGKDLAQVTLPVSFNEPLTLLQRLAEEIEYYDLLAQAVTAQDPVERMCYVAAFVVSGYANTRHRSGRKGFNPMLAETFEDPRMHFIAEKVSHNPVILAYHAEGDGWELYATSGGKTKFWGKSLEIIPQGTTHLVIGEDHYEWTKPSSFMRNLMMGTKYLEHAGKMTIQNVSTKARCVLEFKESGYWGPVNQVEGTVFSPKGQAVSQLEGKWDEVMVQKLDMQHLRVLWRITPFPRNVSDYYGFTAFGITLNEITSDLVGRLPPTDSRLRPDVRALEEGDVDLAEDEKHRVEELQRERRRQGQERKPRWFKKVGEEWQYVGGYWEERAHGWKSVENLW</sequence>
<dbReference type="Proteomes" id="UP001055072">
    <property type="component" value="Unassembled WGS sequence"/>
</dbReference>
<keyword evidence="2" id="KW-1185">Reference proteome</keyword>
<evidence type="ECO:0000313" key="1">
    <source>
        <dbReference type="EMBL" id="KAI0095308.1"/>
    </source>
</evidence>
<evidence type="ECO:0000313" key="2">
    <source>
        <dbReference type="Proteomes" id="UP001055072"/>
    </source>
</evidence>
<dbReference type="EMBL" id="MU274900">
    <property type="protein sequence ID" value="KAI0095308.1"/>
    <property type="molecule type" value="Genomic_DNA"/>
</dbReference>
<proteinExistence type="predicted"/>